<keyword evidence="3 6" id="KW-0812">Transmembrane</keyword>
<feature type="transmembrane region" description="Helical" evidence="6">
    <location>
        <begin position="170"/>
        <end position="191"/>
    </location>
</feature>
<comment type="similarity">
    <text evidence="2 6">Belongs to the 4-toluene sulfonate uptake permease (TSUP) (TC 2.A.102) family.</text>
</comment>
<evidence type="ECO:0000256" key="6">
    <source>
        <dbReference type="RuleBase" id="RU363041"/>
    </source>
</evidence>
<reference evidence="7 8" key="1">
    <citation type="journal article" date="2024" name="Int. J. Syst. Evol. Microbiol.">
        <title>Paenibacillus hexagrammi sp. nov., a novel bacterium isolated from the gut content of Hexagrammos agrammus.</title>
        <authorList>
            <person name="Jung H.K."/>
            <person name="Kim D.G."/>
            <person name="Zin H."/>
            <person name="Park J."/>
            <person name="Jung H."/>
            <person name="Kim Y.O."/>
            <person name="Kong H.J."/>
            <person name="Kim J.W."/>
            <person name="Kim Y.S."/>
        </authorList>
    </citation>
    <scope>NUCLEOTIDE SEQUENCE [LARGE SCALE GENOMIC DNA]</scope>
    <source>
        <strain evidence="7 8">YPD9-1</strain>
    </source>
</reference>
<evidence type="ECO:0000256" key="4">
    <source>
        <dbReference type="ARBA" id="ARBA00022989"/>
    </source>
</evidence>
<keyword evidence="5 6" id="KW-0472">Membrane</keyword>
<feature type="transmembrane region" description="Helical" evidence="6">
    <location>
        <begin position="225"/>
        <end position="243"/>
    </location>
</feature>
<organism evidence="7 8">
    <name type="scientific">Paenibacillus hexagrammi</name>
    <dbReference type="NCBI Taxonomy" id="2908839"/>
    <lineage>
        <taxon>Bacteria</taxon>
        <taxon>Bacillati</taxon>
        <taxon>Bacillota</taxon>
        <taxon>Bacilli</taxon>
        <taxon>Bacillales</taxon>
        <taxon>Paenibacillaceae</taxon>
        <taxon>Paenibacillus</taxon>
    </lineage>
</organism>
<keyword evidence="6" id="KW-1003">Cell membrane</keyword>
<evidence type="ECO:0000256" key="2">
    <source>
        <dbReference type="ARBA" id="ARBA00009142"/>
    </source>
</evidence>
<comment type="subcellular location">
    <subcellularLocation>
        <location evidence="6">Cell membrane</location>
        <topology evidence="6">Multi-pass membrane protein</topology>
    </subcellularLocation>
    <subcellularLocation>
        <location evidence="1">Membrane</location>
        <topology evidence="1">Multi-pass membrane protein</topology>
    </subcellularLocation>
</comment>
<name>A0ABY3SS70_9BACL</name>
<sequence>MFIAGLFLGFVGAGGSGFIISILTAIFGFPIHTALGTALAAMLFSSASGTISHYREGNMVWRTGIAIGLFGAAGAWVCTQFAAHIDEHRLQLMTASILYVSAFVLWIRMFLAKRSRELEEVMAVEGVSFWLRAMVIGIICGALSGLFGIGSTPFIQIGLMTLMRMTVSQAAGTTMLVIIPIALSGGVGFYGSGHLDLTVLAEVLIGIMAGSYVGAKFTNRVPSRYLKTAMVVIPVLGATLLLIK</sequence>
<feature type="transmembrane region" description="Helical" evidence="6">
    <location>
        <begin position="34"/>
        <end position="54"/>
    </location>
</feature>
<keyword evidence="8" id="KW-1185">Reference proteome</keyword>
<dbReference type="Proteomes" id="UP001649230">
    <property type="component" value="Chromosome"/>
</dbReference>
<evidence type="ECO:0000256" key="5">
    <source>
        <dbReference type="ARBA" id="ARBA00023136"/>
    </source>
</evidence>
<accession>A0ABY3SS70</accession>
<evidence type="ECO:0000313" key="8">
    <source>
        <dbReference type="Proteomes" id="UP001649230"/>
    </source>
</evidence>
<dbReference type="InterPro" id="IPR051598">
    <property type="entry name" value="TSUP/Inactive_protease-like"/>
</dbReference>
<feature type="transmembrane region" description="Helical" evidence="6">
    <location>
        <begin position="6"/>
        <end position="27"/>
    </location>
</feature>
<proteinExistence type="inferred from homology"/>
<evidence type="ECO:0000256" key="1">
    <source>
        <dbReference type="ARBA" id="ARBA00004141"/>
    </source>
</evidence>
<keyword evidence="4 6" id="KW-1133">Transmembrane helix</keyword>
<dbReference type="InterPro" id="IPR002781">
    <property type="entry name" value="TM_pro_TauE-like"/>
</dbReference>
<feature type="transmembrane region" description="Helical" evidence="6">
    <location>
        <begin position="129"/>
        <end position="149"/>
    </location>
</feature>
<protein>
    <recommendedName>
        <fullName evidence="6">Probable membrane transporter protein</fullName>
    </recommendedName>
</protein>
<feature type="transmembrane region" description="Helical" evidence="6">
    <location>
        <begin position="90"/>
        <end position="109"/>
    </location>
</feature>
<evidence type="ECO:0000256" key="3">
    <source>
        <dbReference type="ARBA" id="ARBA00022692"/>
    </source>
</evidence>
<feature type="transmembrane region" description="Helical" evidence="6">
    <location>
        <begin position="60"/>
        <end position="78"/>
    </location>
</feature>
<dbReference type="RefSeq" id="WP_235122960.1">
    <property type="nucleotide sequence ID" value="NZ_CP090978.1"/>
</dbReference>
<dbReference type="EMBL" id="CP090978">
    <property type="protein sequence ID" value="UJF36410.1"/>
    <property type="molecule type" value="Genomic_DNA"/>
</dbReference>
<feature type="transmembrane region" description="Helical" evidence="6">
    <location>
        <begin position="197"/>
        <end position="213"/>
    </location>
</feature>
<dbReference type="Pfam" id="PF01925">
    <property type="entry name" value="TauE"/>
    <property type="match status" value="1"/>
</dbReference>
<gene>
    <name evidence="7" type="ORF">L0M14_18685</name>
</gene>
<dbReference type="PANTHER" id="PTHR43701:SF2">
    <property type="entry name" value="MEMBRANE TRANSPORTER PROTEIN YJNA-RELATED"/>
    <property type="match status" value="1"/>
</dbReference>
<dbReference type="PANTHER" id="PTHR43701">
    <property type="entry name" value="MEMBRANE TRANSPORTER PROTEIN MJ0441-RELATED"/>
    <property type="match status" value="1"/>
</dbReference>
<evidence type="ECO:0000313" key="7">
    <source>
        <dbReference type="EMBL" id="UJF36410.1"/>
    </source>
</evidence>